<dbReference type="PANTHER" id="PTHR33505">
    <property type="entry name" value="ZGC:162634"/>
    <property type="match status" value="1"/>
</dbReference>
<dbReference type="InterPro" id="IPR005651">
    <property type="entry name" value="Trm112-like"/>
</dbReference>
<name>A0A286TWA1_9BACT</name>
<sequence length="56" mass="6360">MIDAELLEILACPLCKVEVKLENDKIVCTNCGRRYPVKDDIPVMLIDEAELPKDDK</sequence>
<dbReference type="EMBL" id="BAOS01000005">
    <property type="protein sequence ID" value="GAX60111.1"/>
    <property type="molecule type" value="Genomic_DNA"/>
</dbReference>
<dbReference type="Gene3D" id="2.20.25.10">
    <property type="match status" value="1"/>
</dbReference>
<evidence type="ECO:0000313" key="2">
    <source>
        <dbReference type="EMBL" id="GAX60111.1"/>
    </source>
</evidence>
<dbReference type="RefSeq" id="WP_096893377.1">
    <property type="nucleotide sequence ID" value="NZ_BAOS01000005.1"/>
</dbReference>
<dbReference type="Pfam" id="PF03966">
    <property type="entry name" value="Trm112p"/>
    <property type="match status" value="1"/>
</dbReference>
<proteinExistence type="inferred from homology"/>
<organism evidence="2 3">
    <name type="scientific">Candidatus Scalindua japonica</name>
    <dbReference type="NCBI Taxonomy" id="1284222"/>
    <lineage>
        <taxon>Bacteria</taxon>
        <taxon>Pseudomonadati</taxon>
        <taxon>Planctomycetota</taxon>
        <taxon>Candidatus Brocadiia</taxon>
        <taxon>Candidatus Brocadiales</taxon>
        <taxon>Candidatus Scalinduaceae</taxon>
        <taxon>Candidatus Scalindua</taxon>
    </lineage>
</organism>
<dbReference type="GO" id="GO:0005829">
    <property type="term" value="C:cytosol"/>
    <property type="evidence" value="ECO:0007669"/>
    <property type="project" value="TreeGrafter"/>
</dbReference>
<dbReference type="SUPFAM" id="SSF158997">
    <property type="entry name" value="Trm112p-like"/>
    <property type="match status" value="1"/>
</dbReference>
<comment type="caution">
    <text evidence="2">The sequence shown here is derived from an EMBL/GenBank/DDBJ whole genome shotgun (WGS) entry which is preliminary data.</text>
</comment>
<dbReference type="Proteomes" id="UP000218542">
    <property type="component" value="Unassembled WGS sequence"/>
</dbReference>
<gene>
    <name evidence="2" type="ORF">SCALIN_C05_0196</name>
</gene>
<keyword evidence="3" id="KW-1185">Reference proteome</keyword>
<accession>A0A286TWA1</accession>
<protein>
    <recommendedName>
        <fullName evidence="1">UPF0434 protein SCALIN_C05_0196</fullName>
    </recommendedName>
</protein>
<evidence type="ECO:0000256" key="1">
    <source>
        <dbReference type="HAMAP-Rule" id="MF_01187"/>
    </source>
</evidence>
<dbReference type="AlphaFoldDB" id="A0A286TWA1"/>
<reference evidence="3" key="1">
    <citation type="journal article" date="2017" name="Environ. Microbiol. Rep.">
        <title>Genetic Diversity of Marine Anaerobic Ammonium-Oxidizing Bacteria as Revealed by Genomic and Proteomic Analyses of 'Candidatus Scalindua japonica'.</title>
        <authorList>
            <person name="Oshiki M."/>
            <person name="Mizuto K."/>
            <person name="Kimura Z."/>
            <person name="Kindaichi T."/>
            <person name="Satoh H."/>
            <person name="Okabe S."/>
        </authorList>
    </citation>
    <scope>NUCLEOTIDE SEQUENCE [LARGE SCALE GENOMIC DNA]</scope>
    <source>
        <strain evidence="3">husup-a2</strain>
    </source>
</reference>
<dbReference type="HAMAP" id="MF_01187">
    <property type="entry name" value="UPF0434"/>
    <property type="match status" value="1"/>
</dbReference>
<evidence type="ECO:0000313" key="3">
    <source>
        <dbReference type="Proteomes" id="UP000218542"/>
    </source>
</evidence>
<dbReference type="OrthoDB" id="9812205at2"/>
<dbReference type="PANTHER" id="PTHR33505:SF4">
    <property type="entry name" value="PROTEIN PREY, MITOCHONDRIAL"/>
    <property type="match status" value="1"/>
</dbReference>
<comment type="similarity">
    <text evidence="1">Belongs to the UPF0434 family.</text>
</comment>